<feature type="domain" description="S-Me-THD N-terminal" evidence="1">
    <location>
        <begin position="9"/>
        <end position="165"/>
    </location>
</feature>
<proteinExistence type="predicted"/>
<dbReference type="HOGENOM" id="CLU_038930_0_1_2"/>
<protein>
    <recommendedName>
        <fullName evidence="5">DUF917 domain-containing protein</fullName>
    </recommendedName>
</protein>
<organism evidence="3 4">
    <name type="scientific">Caldivirga maquilingensis (strain ATCC 700844 / DSM 13496 / JCM 10307 / IC-167)</name>
    <dbReference type="NCBI Taxonomy" id="397948"/>
    <lineage>
        <taxon>Archaea</taxon>
        <taxon>Thermoproteota</taxon>
        <taxon>Thermoprotei</taxon>
        <taxon>Thermoproteales</taxon>
        <taxon>Thermoproteaceae</taxon>
        <taxon>Caldivirga</taxon>
    </lineage>
</organism>
<dbReference type="Gene3D" id="3.40.1610.10">
    <property type="entry name" value="CV3147-like domain"/>
    <property type="match status" value="1"/>
</dbReference>
<dbReference type="Gene3D" id="2.40.390.10">
    <property type="entry name" value="CV3147-like"/>
    <property type="match status" value="1"/>
</dbReference>
<dbReference type="InterPro" id="IPR010318">
    <property type="entry name" value="S-Me-THD_N"/>
</dbReference>
<evidence type="ECO:0000313" key="4">
    <source>
        <dbReference type="Proteomes" id="UP000001137"/>
    </source>
</evidence>
<keyword evidence="4" id="KW-1185">Reference proteome</keyword>
<dbReference type="EMBL" id="CP000852">
    <property type="protein sequence ID" value="ABW02641.1"/>
    <property type="molecule type" value="Genomic_DNA"/>
</dbReference>
<dbReference type="Pfam" id="PF20906">
    <property type="entry name" value="S-Me-THD_C"/>
    <property type="match status" value="1"/>
</dbReference>
<dbReference type="AlphaFoldDB" id="A8MB12"/>
<evidence type="ECO:0008006" key="5">
    <source>
        <dbReference type="Google" id="ProtNLM"/>
    </source>
</evidence>
<dbReference type="InterPro" id="IPR027479">
    <property type="entry name" value="S-Me-THD_N_sf"/>
</dbReference>
<dbReference type="KEGG" id="cma:Cmaq_1824"/>
<evidence type="ECO:0000259" key="1">
    <source>
        <dbReference type="Pfam" id="PF06032"/>
    </source>
</evidence>
<evidence type="ECO:0000259" key="2">
    <source>
        <dbReference type="Pfam" id="PF20906"/>
    </source>
</evidence>
<dbReference type="STRING" id="397948.Cmaq_1824"/>
<sequence>MVHFVLNKQDVEDLVVGAAILGTGGGGDPYIGKLMVLQELERGRKIEVVSIDEIDDEAFIIPVAAMGTPVVLMEKIPSGKEALFSLNLLEKYFNRKVDFISPIEAGGVNSTIPLVVAAERGLLVIDADGMGRAFPELQMVTFHIYGIKATPMALSDERGNAIILDAIDNFWAERIARTVTVRFGGSAWIAIYPTYGKPYKDAAVKGSISFAIEIGRTLRDAKITGKNPIDALLDVTKGYALFKGKIIDVQRFNIGGFARGEAVIEGLDEYKDSKITIKFQNENLVAIKDGEIIASVPDLITVLDSETSKPITTERLRYGLRVIVIGIPCNEKWRNPRGLEVVGPKYFGYDIDYVPIEMRVKKIGGVA</sequence>
<dbReference type="GeneID" id="5708725"/>
<feature type="domain" description="S-Me-THD-like C-terminal" evidence="2">
    <location>
        <begin position="168"/>
        <end position="356"/>
    </location>
</feature>
<gene>
    <name evidence="3" type="ordered locus">Cmaq_1824</name>
</gene>
<dbReference type="Pfam" id="PF06032">
    <property type="entry name" value="S-Me-THD_N"/>
    <property type="match status" value="1"/>
</dbReference>
<dbReference type="InterPro" id="IPR048350">
    <property type="entry name" value="S-Me-THD-like_C"/>
</dbReference>
<dbReference type="OrthoDB" id="46232at2157"/>
<reference evidence="3 4" key="1">
    <citation type="submission" date="2007-10" db="EMBL/GenBank/DDBJ databases">
        <title>Complete sequence of Caldivirga maquilingensis IC-167.</title>
        <authorList>
            <consortium name="US DOE Joint Genome Institute"/>
            <person name="Copeland A."/>
            <person name="Lucas S."/>
            <person name="Lapidus A."/>
            <person name="Barry K."/>
            <person name="Glavina del Rio T."/>
            <person name="Dalin E."/>
            <person name="Tice H."/>
            <person name="Pitluck S."/>
            <person name="Saunders E."/>
            <person name="Brettin T."/>
            <person name="Bruce D."/>
            <person name="Detter J.C."/>
            <person name="Han C."/>
            <person name="Schmutz J."/>
            <person name="Larimer F."/>
            <person name="Land M."/>
            <person name="Hauser L."/>
            <person name="Kyrpides N."/>
            <person name="Ivanova N."/>
            <person name="Biddle J.F."/>
            <person name="Zhang Z."/>
            <person name="Fitz-Gibbon S.T."/>
            <person name="Lowe T.M."/>
            <person name="Saltikov C."/>
            <person name="House C.H."/>
            <person name="Richardson P."/>
        </authorList>
    </citation>
    <scope>NUCLEOTIDE SEQUENCE [LARGE SCALE GENOMIC DNA]</scope>
    <source>
        <strain evidence="4">ATCC 700844 / DSM 13496 / JCM 10307 / IC-167</strain>
    </source>
</reference>
<accession>A8MB12</accession>
<dbReference type="Proteomes" id="UP000001137">
    <property type="component" value="Chromosome"/>
</dbReference>
<evidence type="ECO:0000313" key="3">
    <source>
        <dbReference type="EMBL" id="ABW02641.1"/>
    </source>
</evidence>
<dbReference type="eggNOG" id="arCOG03841">
    <property type="taxonomic scope" value="Archaea"/>
</dbReference>
<dbReference type="InterPro" id="IPR024071">
    <property type="entry name" value="S-Me-THD_C_sf"/>
</dbReference>
<name>A8MB12_CALMQ</name>
<dbReference type="SUPFAM" id="SSF160991">
    <property type="entry name" value="CV3147-like"/>
    <property type="match status" value="1"/>
</dbReference>
<dbReference type="RefSeq" id="WP_012186860.1">
    <property type="nucleotide sequence ID" value="NC_009954.1"/>
</dbReference>